<dbReference type="KEGG" id="ssck:SPSK_08139"/>
<sequence length="104" mass="11742">MFIPQCEGRECPASKAVAEYEQQEDDTGRRAVDQVFFYQNKRQNAGNQSHRGGQFAPKDPTTAPKGPIVPVPYGLEERYGRVDDNIQGPHIAGWCVSWIWSDVF</sequence>
<dbReference type="GeneID" id="27670058"/>
<dbReference type="EMBL" id="AXCR01000004">
    <property type="protein sequence ID" value="KJR88023.1"/>
    <property type="molecule type" value="Genomic_DNA"/>
</dbReference>
<dbReference type="RefSeq" id="XP_016590699.1">
    <property type="nucleotide sequence ID" value="XM_016734781.1"/>
</dbReference>
<accession>A0A0F2MEB9</accession>
<proteinExistence type="predicted"/>
<evidence type="ECO:0000313" key="3">
    <source>
        <dbReference type="Proteomes" id="UP000033710"/>
    </source>
</evidence>
<dbReference type="AlphaFoldDB" id="A0A0F2MEB9"/>
<evidence type="ECO:0000313" key="2">
    <source>
        <dbReference type="EMBL" id="KJR88023.1"/>
    </source>
</evidence>
<comment type="caution">
    <text evidence="2">The sequence shown here is derived from an EMBL/GenBank/DDBJ whole genome shotgun (WGS) entry which is preliminary data.</text>
</comment>
<feature type="region of interest" description="Disordered" evidence="1">
    <location>
        <begin position="41"/>
        <end position="69"/>
    </location>
</feature>
<dbReference type="Proteomes" id="UP000033710">
    <property type="component" value="Unassembled WGS sequence"/>
</dbReference>
<organism evidence="2 3">
    <name type="scientific">Sporothrix schenckii 1099-18</name>
    <dbReference type="NCBI Taxonomy" id="1397361"/>
    <lineage>
        <taxon>Eukaryota</taxon>
        <taxon>Fungi</taxon>
        <taxon>Dikarya</taxon>
        <taxon>Ascomycota</taxon>
        <taxon>Pezizomycotina</taxon>
        <taxon>Sordariomycetes</taxon>
        <taxon>Sordariomycetidae</taxon>
        <taxon>Ophiostomatales</taxon>
        <taxon>Ophiostomataceae</taxon>
        <taxon>Sporothrix</taxon>
    </lineage>
</organism>
<gene>
    <name evidence="2" type="ORF">SPSK_08139</name>
</gene>
<reference evidence="2 3" key="2">
    <citation type="journal article" date="2015" name="Eukaryot. Cell">
        <title>Asexual propagation of a virulent clone complex in a human and feline outbreak of sporotrichosis.</title>
        <authorList>
            <person name="Teixeira Mde M."/>
            <person name="Rodrigues A.M."/>
            <person name="Tsui C.K."/>
            <person name="de Almeida L.G."/>
            <person name="Van Diepeningen A.D."/>
            <person name="van den Ende B.G."/>
            <person name="Fernandes G.F."/>
            <person name="Kano R."/>
            <person name="Hamelin R.C."/>
            <person name="Lopes-Bezerra L.M."/>
            <person name="Vasconcelos A.T."/>
            <person name="de Hoog S."/>
            <person name="de Camargo Z.P."/>
            <person name="Felipe M.S."/>
        </authorList>
    </citation>
    <scope>NUCLEOTIDE SEQUENCE [LARGE SCALE GENOMIC DNA]</scope>
    <source>
        <strain evidence="2 3">1099-18</strain>
    </source>
</reference>
<evidence type="ECO:0000256" key="1">
    <source>
        <dbReference type="SAM" id="MobiDB-lite"/>
    </source>
</evidence>
<protein>
    <submittedName>
        <fullName evidence="2">Uncharacterized protein</fullName>
    </submittedName>
</protein>
<reference evidence="2 3" key="1">
    <citation type="journal article" date="2014" name="BMC Genomics">
        <title>Comparative genomics of the major fungal agents of human and animal Sporotrichosis: Sporothrix schenckii and Sporothrix brasiliensis.</title>
        <authorList>
            <person name="Teixeira M.M."/>
            <person name="de Almeida L.G."/>
            <person name="Kubitschek-Barreira P."/>
            <person name="Alves F.L."/>
            <person name="Kioshima E.S."/>
            <person name="Abadio A.K."/>
            <person name="Fernandes L."/>
            <person name="Derengowski L.S."/>
            <person name="Ferreira K.S."/>
            <person name="Souza R.C."/>
            <person name="Ruiz J.C."/>
            <person name="de Andrade N.C."/>
            <person name="Paes H.C."/>
            <person name="Nicola A.M."/>
            <person name="Albuquerque P."/>
            <person name="Gerber A.L."/>
            <person name="Martins V.P."/>
            <person name="Peconick L.D."/>
            <person name="Neto A.V."/>
            <person name="Chaucanez C.B."/>
            <person name="Silva P.A."/>
            <person name="Cunha O.L."/>
            <person name="de Oliveira F.F."/>
            <person name="dos Santos T.C."/>
            <person name="Barros A.L."/>
            <person name="Soares M.A."/>
            <person name="de Oliveira L.M."/>
            <person name="Marini M.M."/>
            <person name="Villalobos-Duno H."/>
            <person name="Cunha M.M."/>
            <person name="de Hoog S."/>
            <person name="da Silveira J.F."/>
            <person name="Henrissat B."/>
            <person name="Nino-Vega G.A."/>
            <person name="Cisalpino P.S."/>
            <person name="Mora-Montes H.M."/>
            <person name="Almeida S.R."/>
            <person name="Stajich J.E."/>
            <person name="Lopes-Bezerra L.M."/>
            <person name="Vasconcelos A.T."/>
            <person name="Felipe M.S."/>
        </authorList>
    </citation>
    <scope>NUCLEOTIDE SEQUENCE [LARGE SCALE GENOMIC DNA]</scope>
    <source>
        <strain evidence="2 3">1099-18</strain>
    </source>
</reference>
<name>A0A0F2MEB9_SPOSC</name>
<feature type="compositionally biased region" description="Polar residues" evidence="1">
    <location>
        <begin position="41"/>
        <end position="51"/>
    </location>
</feature>
<dbReference type="VEuPathDB" id="FungiDB:SPSK_08139"/>